<evidence type="ECO:0000313" key="4">
    <source>
        <dbReference type="Proteomes" id="UP001607303"/>
    </source>
</evidence>
<evidence type="ECO:0000256" key="2">
    <source>
        <dbReference type="SAM" id="Phobius"/>
    </source>
</evidence>
<reference evidence="3 4" key="1">
    <citation type="journal article" date="2024" name="Ann. Entomol. Soc. Am.">
        <title>Genomic analyses of the southern and eastern yellowjacket wasps (Hymenoptera: Vespidae) reveal evolutionary signatures of social life.</title>
        <authorList>
            <person name="Catto M.A."/>
            <person name="Caine P.B."/>
            <person name="Orr S.E."/>
            <person name="Hunt B.G."/>
            <person name="Goodisman M.A.D."/>
        </authorList>
    </citation>
    <scope>NUCLEOTIDE SEQUENCE [LARGE SCALE GENOMIC DNA]</scope>
    <source>
        <strain evidence="3">232</strain>
        <tissue evidence="3">Head and thorax</tissue>
    </source>
</reference>
<feature type="non-terminal residue" evidence="3">
    <location>
        <position position="1"/>
    </location>
</feature>
<keyword evidence="4" id="KW-1185">Reference proteome</keyword>
<keyword evidence="2" id="KW-0812">Transmembrane</keyword>
<accession>A0ABD2AS82</accession>
<comment type="caution">
    <text evidence="3">The sequence shown here is derived from an EMBL/GenBank/DDBJ whole genome shotgun (WGS) entry which is preliminary data.</text>
</comment>
<evidence type="ECO:0000313" key="3">
    <source>
        <dbReference type="EMBL" id="KAL2723461.1"/>
    </source>
</evidence>
<feature type="compositionally biased region" description="Basic residues" evidence="1">
    <location>
        <begin position="142"/>
        <end position="151"/>
    </location>
</feature>
<feature type="compositionally biased region" description="Basic and acidic residues" evidence="1">
    <location>
        <begin position="152"/>
        <end position="163"/>
    </location>
</feature>
<proteinExistence type="predicted"/>
<feature type="region of interest" description="Disordered" evidence="1">
    <location>
        <begin position="230"/>
        <end position="259"/>
    </location>
</feature>
<dbReference type="Proteomes" id="UP001607303">
    <property type="component" value="Unassembled WGS sequence"/>
</dbReference>
<evidence type="ECO:0000256" key="1">
    <source>
        <dbReference type="SAM" id="MobiDB-lite"/>
    </source>
</evidence>
<sequence length="259" mass="29167">VAFNSLKKVLSLGVLAASHTRRSRGGSPSTPVTLAQNTGARNIHDHGVPRRIRPRENNVSPSILSYHILLSTNFLDFSIIRTVFSYLSCCCCCCCCFFALFLFSCLVSFLRVSVCPIRPRPRTCTRSWGKIRNREASTMDKKKGRRRRQKGAGREEREYRRQAFSEQVSPGRADRKYRVAHQIFRRERPRVMAASLPDGAQKVIDSEKARANEEKEAEVGATVAAKLIHHQFSDSSKPATPAQRCHEEQKHAPATTAID</sequence>
<dbReference type="EMBL" id="JAYRBN010000114">
    <property type="protein sequence ID" value="KAL2723461.1"/>
    <property type="molecule type" value="Genomic_DNA"/>
</dbReference>
<dbReference type="AlphaFoldDB" id="A0ABD2AS82"/>
<keyword evidence="2" id="KW-1133">Transmembrane helix</keyword>
<gene>
    <name evidence="3" type="ORF">V1477_019312</name>
</gene>
<feature type="transmembrane region" description="Helical" evidence="2">
    <location>
        <begin position="83"/>
        <end position="110"/>
    </location>
</feature>
<name>A0ABD2AS82_VESMC</name>
<keyword evidence="2" id="KW-0472">Membrane</keyword>
<organism evidence="3 4">
    <name type="scientific">Vespula maculifrons</name>
    <name type="common">Eastern yellow jacket</name>
    <name type="synonym">Wasp</name>
    <dbReference type="NCBI Taxonomy" id="7453"/>
    <lineage>
        <taxon>Eukaryota</taxon>
        <taxon>Metazoa</taxon>
        <taxon>Ecdysozoa</taxon>
        <taxon>Arthropoda</taxon>
        <taxon>Hexapoda</taxon>
        <taxon>Insecta</taxon>
        <taxon>Pterygota</taxon>
        <taxon>Neoptera</taxon>
        <taxon>Endopterygota</taxon>
        <taxon>Hymenoptera</taxon>
        <taxon>Apocrita</taxon>
        <taxon>Aculeata</taxon>
        <taxon>Vespoidea</taxon>
        <taxon>Vespidae</taxon>
        <taxon>Vespinae</taxon>
        <taxon>Vespula</taxon>
    </lineage>
</organism>
<protein>
    <submittedName>
        <fullName evidence="3">Uncharacterized protein</fullName>
    </submittedName>
</protein>
<feature type="region of interest" description="Disordered" evidence="1">
    <location>
        <begin position="135"/>
        <end position="173"/>
    </location>
</feature>